<protein>
    <submittedName>
        <fullName evidence="7">DNA-binding transcriptional LysR family regulator</fullName>
    </submittedName>
</protein>
<keyword evidence="5" id="KW-1133">Transmembrane helix</keyword>
<dbReference type="PANTHER" id="PTHR30118:SF14">
    <property type="entry name" value="LYSR FAMILY TRANSCRIPTIONAL REGULATOR"/>
    <property type="match status" value="1"/>
</dbReference>
<dbReference type="InterPro" id="IPR036390">
    <property type="entry name" value="WH_DNA-bd_sf"/>
</dbReference>
<keyword evidence="2" id="KW-0805">Transcription regulation</keyword>
<dbReference type="SUPFAM" id="SSF53850">
    <property type="entry name" value="Periplasmic binding protein-like II"/>
    <property type="match status" value="1"/>
</dbReference>
<keyword evidence="4" id="KW-0804">Transcription</keyword>
<dbReference type="EMBL" id="SNVX01000040">
    <property type="protein sequence ID" value="TDN46826.1"/>
    <property type="molecule type" value="Genomic_DNA"/>
</dbReference>
<evidence type="ECO:0000256" key="2">
    <source>
        <dbReference type="ARBA" id="ARBA00023015"/>
    </source>
</evidence>
<dbReference type="RefSeq" id="WP_133462638.1">
    <property type="nucleotide sequence ID" value="NZ_SNVX01000040.1"/>
</dbReference>
<dbReference type="Gene3D" id="1.10.10.10">
    <property type="entry name" value="Winged helix-like DNA-binding domain superfamily/Winged helix DNA-binding domain"/>
    <property type="match status" value="1"/>
</dbReference>
<evidence type="ECO:0000256" key="3">
    <source>
        <dbReference type="ARBA" id="ARBA00023125"/>
    </source>
</evidence>
<dbReference type="SUPFAM" id="SSF46785">
    <property type="entry name" value="Winged helix' DNA-binding domain"/>
    <property type="match status" value="1"/>
</dbReference>
<keyword evidence="5" id="KW-0812">Transmembrane</keyword>
<dbReference type="Gene3D" id="3.40.190.10">
    <property type="entry name" value="Periplasmic binding protein-like II"/>
    <property type="match status" value="2"/>
</dbReference>
<dbReference type="PROSITE" id="PS50931">
    <property type="entry name" value="HTH_LYSR"/>
    <property type="match status" value="1"/>
</dbReference>
<dbReference type="OrthoDB" id="6621790at2"/>
<keyword evidence="3 7" id="KW-0238">DNA-binding</keyword>
<comment type="caution">
    <text evidence="7">The sequence shown here is derived from an EMBL/GenBank/DDBJ whole genome shotgun (WGS) entry which is preliminary data.</text>
</comment>
<keyword evidence="5" id="KW-0472">Membrane</keyword>
<dbReference type="Pfam" id="PF00126">
    <property type="entry name" value="HTH_1"/>
    <property type="match status" value="1"/>
</dbReference>
<evidence type="ECO:0000256" key="5">
    <source>
        <dbReference type="SAM" id="Phobius"/>
    </source>
</evidence>
<reference evidence="7 8" key="1">
    <citation type="submission" date="2019-03" db="EMBL/GenBank/DDBJ databases">
        <title>Genomic analyses of the natural microbiome of Caenorhabditis elegans.</title>
        <authorList>
            <person name="Samuel B."/>
        </authorList>
    </citation>
    <scope>NUCLEOTIDE SEQUENCE [LARGE SCALE GENOMIC DNA]</scope>
    <source>
        <strain evidence="7 8">BIGb0156</strain>
    </source>
</reference>
<keyword evidence="8" id="KW-1185">Reference proteome</keyword>
<comment type="similarity">
    <text evidence="1">Belongs to the LysR transcriptional regulatory family.</text>
</comment>
<feature type="domain" description="HTH lysR-type" evidence="6">
    <location>
        <begin position="16"/>
        <end position="73"/>
    </location>
</feature>
<dbReference type="Proteomes" id="UP000295530">
    <property type="component" value="Unassembled WGS sequence"/>
</dbReference>
<dbReference type="AlphaFoldDB" id="A0A4R6DP84"/>
<dbReference type="Pfam" id="PF03466">
    <property type="entry name" value="LysR_substrate"/>
    <property type="match status" value="1"/>
</dbReference>
<feature type="transmembrane region" description="Helical" evidence="5">
    <location>
        <begin position="12"/>
        <end position="30"/>
    </location>
</feature>
<dbReference type="InterPro" id="IPR050389">
    <property type="entry name" value="LysR-type_TF"/>
</dbReference>
<dbReference type="GO" id="GO:0003700">
    <property type="term" value="F:DNA-binding transcription factor activity"/>
    <property type="evidence" value="ECO:0007669"/>
    <property type="project" value="InterPro"/>
</dbReference>
<dbReference type="PANTHER" id="PTHR30118">
    <property type="entry name" value="HTH-TYPE TRANSCRIPTIONAL REGULATOR LEUO-RELATED"/>
    <property type="match status" value="1"/>
</dbReference>
<gene>
    <name evidence="7" type="ORF">EC847_1402</name>
</gene>
<evidence type="ECO:0000256" key="4">
    <source>
        <dbReference type="ARBA" id="ARBA00023163"/>
    </source>
</evidence>
<dbReference type="GO" id="GO:0003677">
    <property type="term" value="F:DNA binding"/>
    <property type="evidence" value="ECO:0007669"/>
    <property type="project" value="UniProtKB-KW"/>
</dbReference>
<evidence type="ECO:0000313" key="7">
    <source>
        <dbReference type="EMBL" id="TDN46826.1"/>
    </source>
</evidence>
<name>A0A4R6DP84_SCAGO</name>
<dbReference type="InterPro" id="IPR000847">
    <property type="entry name" value="LysR_HTH_N"/>
</dbReference>
<evidence type="ECO:0000313" key="8">
    <source>
        <dbReference type="Proteomes" id="UP000295530"/>
    </source>
</evidence>
<sequence length="309" mass="35721">MNREHISDKIMGLTTFNLNLLTVFCLIYSTRSITAVSEIMGVTPPSVSQYLQKLRIHFKDPLFIRHGNSIAPTIFSEDLYTQVHKLIEQMSDSVNHIEKTNRRAELVIYSPFSLVIHDLPALLDKIKEDILPYKIKYIETNVYLPDVDELLNLRKVDVVFSAAPIINSSLKCIKYNETEFVLVCRMSNPYIKEAITSEQLEKFDFVGYINSDSYVKFIQKTSQQNIGNRHFAFETNSLMTQLLVLSKTNCLGFISKKAFVELGEFFNLRKVEPLFPVPKLDIYMTYRKDMEESQGFQVFLQTILNTNVL</sequence>
<organism evidence="7 8">
    <name type="scientific">Scandinavium goeteborgense</name>
    <dbReference type="NCBI Taxonomy" id="1851514"/>
    <lineage>
        <taxon>Bacteria</taxon>
        <taxon>Pseudomonadati</taxon>
        <taxon>Pseudomonadota</taxon>
        <taxon>Gammaproteobacteria</taxon>
        <taxon>Enterobacterales</taxon>
        <taxon>Enterobacteriaceae</taxon>
        <taxon>Scandinavium</taxon>
    </lineage>
</organism>
<dbReference type="InterPro" id="IPR036388">
    <property type="entry name" value="WH-like_DNA-bd_sf"/>
</dbReference>
<accession>A0A4R6DP84</accession>
<proteinExistence type="inferred from homology"/>
<evidence type="ECO:0000259" key="6">
    <source>
        <dbReference type="PROSITE" id="PS50931"/>
    </source>
</evidence>
<dbReference type="InterPro" id="IPR005119">
    <property type="entry name" value="LysR_subst-bd"/>
</dbReference>
<evidence type="ECO:0000256" key="1">
    <source>
        <dbReference type="ARBA" id="ARBA00009437"/>
    </source>
</evidence>